<evidence type="ECO:0000256" key="1">
    <source>
        <dbReference type="SAM" id="MobiDB-lite"/>
    </source>
</evidence>
<proteinExistence type="predicted"/>
<feature type="region of interest" description="Disordered" evidence="1">
    <location>
        <begin position="408"/>
        <end position="430"/>
    </location>
</feature>
<protein>
    <submittedName>
        <fullName evidence="2">Uncharacterized protein</fullName>
    </submittedName>
</protein>
<reference evidence="3" key="1">
    <citation type="submission" date="2017-03" db="EMBL/GenBank/DDBJ databases">
        <authorList>
            <person name="Monnet C."/>
        </authorList>
    </citation>
    <scope>NUCLEOTIDE SEQUENCE [LARGE SCALE GENOMIC DNA]</scope>
    <source>
        <strain evidence="3">P10</strain>
    </source>
</reference>
<name>A0A2H1KQ30_9MICO</name>
<gene>
    <name evidence="2" type="ORF">BANT10_03319</name>
</gene>
<organism evidence="2 3">
    <name type="scientific">Brevibacterium antiquum</name>
    <dbReference type="NCBI Taxonomy" id="234835"/>
    <lineage>
        <taxon>Bacteria</taxon>
        <taxon>Bacillati</taxon>
        <taxon>Actinomycetota</taxon>
        <taxon>Actinomycetes</taxon>
        <taxon>Micrococcales</taxon>
        <taxon>Brevibacteriaceae</taxon>
        <taxon>Brevibacterium</taxon>
    </lineage>
</organism>
<dbReference type="Proteomes" id="UP000234342">
    <property type="component" value="Unassembled WGS sequence"/>
</dbReference>
<accession>A0A2H1KQ30</accession>
<dbReference type="RefSeq" id="WP_101644650.1">
    <property type="nucleotide sequence ID" value="NZ_FXZE01000025.1"/>
</dbReference>
<dbReference type="EMBL" id="FXZE01000025">
    <property type="protein sequence ID" value="SMY01837.1"/>
    <property type="molecule type" value="Genomic_DNA"/>
</dbReference>
<evidence type="ECO:0000313" key="3">
    <source>
        <dbReference type="Proteomes" id="UP000234342"/>
    </source>
</evidence>
<dbReference type="AlphaFoldDB" id="A0A2H1KQ30"/>
<evidence type="ECO:0000313" key="2">
    <source>
        <dbReference type="EMBL" id="SMY01837.1"/>
    </source>
</evidence>
<sequence>MKQAEVVALHSKMLDASPGEALRLGIPGNTPYDITVRWERQKALTDYDFVLRRQVRAETGEYPRQRVFGLPAVGSAYGDIDRLEASGVLMGQMEEHLGWDHGELNDEVLERVVTDAIGDARNPERRTRVPAREHINQWWAEHHGRYENPGAEDMIGADLIDADDEVHLLRRRIVDALRHGQRLAENPRRRVEAEQYIKQQAREADKHVQTAMGKYRRASLDFRQAQQRPNAAEAARELLEVNERAAASKEAALQKYSIVLALAAKRTTPFMAGMRRSLSERFPHEEQAILNTKAGRLAEAASVEAALRLTPKDPETWVPERDDFATRVNEFVEASGARDGLDLAVLKETQNGSPTTALRGQALMQACYDTMSEEQQAISDRWGQIDTNVPTAEDGLGHNSTEAKDYAASNGIPPMPVPPPTVSERSPDELVAQQKRMVTEVETQTWVYEVQPPTVSVDVETSFGLER</sequence>
<keyword evidence="3" id="KW-1185">Reference proteome</keyword>